<accession>A0A5E4SBG4</accession>
<evidence type="ECO:0000313" key="2">
    <source>
        <dbReference type="EMBL" id="VVD72675.1"/>
    </source>
</evidence>
<name>A0A5E4SBG4_9BURK</name>
<proteinExistence type="inferred from homology"/>
<dbReference type="PANTHER" id="PTHR28047:SF5">
    <property type="entry name" value="PROTEIN DCG1"/>
    <property type="match status" value="1"/>
</dbReference>
<dbReference type="Gene3D" id="3.40.50.12500">
    <property type="match status" value="1"/>
</dbReference>
<sequence>MTRILLINPNTSTATTHMMAGIARTYFASVMAGPPSVVGATVPQGAPMIVDEHDLAIAAEAVNDPQIIALAALADGVIVGAFGDPGIDALRARLDVPVVGIGASSVREAATGGRRFGIATTTPRLADSIAANVRKLGLGAHFTGARFTTGDPLALGDAPAQLESSLAGAVQACIEADGAQAVVIGGGPLGEAAQALGERFSIPVIGPVPAACRALLRAMRLGQARPFREETT</sequence>
<dbReference type="AlphaFoldDB" id="A0A5E4SBG4"/>
<keyword evidence="3" id="KW-1185">Reference proteome</keyword>
<dbReference type="EMBL" id="CABPSC010000002">
    <property type="protein sequence ID" value="VVD72675.1"/>
    <property type="molecule type" value="Genomic_DNA"/>
</dbReference>
<gene>
    <name evidence="2" type="ORF">PNO31109_00659</name>
</gene>
<dbReference type="PANTHER" id="PTHR28047">
    <property type="entry name" value="PROTEIN DCG1"/>
    <property type="match status" value="1"/>
</dbReference>
<dbReference type="InterPro" id="IPR052186">
    <property type="entry name" value="Hydantoin_racemase-like"/>
</dbReference>
<evidence type="ECO:0000256" key="1">
    <source>
        <dbReference type="ARBA" id="ARBA00038414"/>
    </source>
</evidence>
<organism evidence="2 3">
    <name type="scientific">Pandoraea nosoerga</name>
    <dbReference type="NCBI Taxonomy" id="2508296"/>
    <lineage>
        <taxon>Bacteria</taxon>
        <taxon>Pseudomonadati</taxon>
        <taxon>Pseudomonadota</taxon>
        <taxon>Betaproteobacteria</taxon>
        <taxon>Burkholderiales</taxon>
        <taxon>Burkholderiaceae</taxon>
        <taxon>Pandoraea</taxon>
    </lineage>
</organism>
<dbReference type="InterPro" id="IPR053714">
    <property type="entry name" value="Iso_Racemase_Enz_sf"/>
</dbReference>
<dbReference type="RefSeq" id="WP_150554229.1">
    <property type="nucleotide sequence ID" value="NZ_CABPSC010000002.1"/>
</dbReference>
<dbReference type="Pfam" id="PF01177">
    <property type="entry name" value="Asp_Glu_race"/>
    <property type="match status" value="1"/>
</dbReference>
<dbReference type="Proteomes" id="UP000367825">
    <property type="component" value="Unassembled WGS sequence"/>
</dbReference>
<dbReference type="OrthoDB" id="9791723at2"/>
<dbReference type="GO" id="GO:0047661">
    <property type="term" value="F:amino-acid racemase activity"/>
    <property type="evidence" value="ECO:0007669"/>
    <property type="project" value="InterPro"/>
</dbReference>
<evidence type="ECO:0000313" key="3">
    <source>
        <dbReference type="Proteomes" id="UP000367825"/>
    </source>
</evidence>
<comment type="similarity">
    <text evidence="1">Belongs to the HyuE racemase family.</text>
</comment>
<protein>
    <submittedName>
        <fullName evidence="2">Hydantoin racemase</fullName>
    </submittedName>
</protein>
<dbReference type="InterPro" id="IPR015942">
    <property type="entry name" value="Asp/Glu/hydantoin_racemase"/>
</dbReference>
<reference evidence="2 3" key="1">
    <citation type="submission" date="2019-08" db="EMBL/GenBank/DDBJ databases">
        <authorList>
            <person name="Peeters C."/>
        </authorList>
    </citation>
    <scope>NUCLEOTIDE SEQUENCE [LARGE SCALE GENOMIC DNA]</scope>
    <source>
        <strain evidence="2 3">LMG 31109</strain>
    </source>
</reference>